<dbReference type="EMBL" id="CAKOGL010000003">
    <property type="protein sequence ID" value="CAH2084488.1"/>
    <property type="molecule type" value="Genomic_DNA"/>
</dbReference>
<dbReference type="Proteomes" id="UP001153954">
    <property type="component" value="Unassembled WGS sequence"/>
</dbReference>
<keyword evidence="3" id="KW-1185">Reference proteome</keyword>
<sequence>MDKSTTNPPSPSKTTVKKENEEEIKRRFVGKRPVSSRLGNRRRRVVFINLILSPRICEGPYKGSTRSRAE</sequence>
<proteinExistence type="predicted"/>
<evidence type="ECO:0000313" key="2">
    <source>
        <dbReference type="EMBL" id="CAH2084488.1"/>
    </source>
</evidence>
<evidence type="ECO:0000313" key="3">
    <source>
        <dbReference type="Proteomes" id="UP001153954"/>
    </source>
</evidence>
<comment type="caution">
    <text evidence="2">The sequence shown here is derived from an EMBL/GenBank/DDBJ whole genome shotgun (WGS) entry which is preliminary data.</text>
</comment>
<reference evidence="2" key="1">
    <citation type="submission" date="2022-03" db="EMBL/GenBank/DDBJ databases">
        <authorList>
            <person name="Tunstrom K."/>
        </authorList>
    </citation>
    <scope>NUCLEOTIDE SEQUENCE</scope>
</reference>
<evidence type="ECO:0000256" key="1">
    <source>
        <dbReference type="SAM" id="MobiDB-lite"/>
    </source>
</evidence>
<feature type="region of interest" description="Disordered" evidence="1">
    <location>
        <begin position="1"/>
        <end position="24"/>
    </location>
</feature>
<name>A0AAU9TCY5_EUPED</name>
<dbReference type="AlphaFoldDB" id="A0AAU9TCY5"/>
<organism evidence="2 3">
    <name type="scientific">Euphydryas editha</name>
    <name type="common">Edith's checkerspot</name>
    <dbReference type="NCBI Taxonomy" id="104508"/>
    <lineage>
        <taxon>Eukaryota</taxon>
        <taxon>Metazoa</taxon>
        <taxon>Ecdysozoa</taxon>
        <taxon>Arthropoda</taxon>
        <taxon>Hexapoda</taxon>
        <taxon>Insecta</taxon>
        <taxon>Pterygota</taxon>
        <taxon>Neoptera</taxon>
        <taxon>Endopterygota</taxon>
        <taxon>Lepidoptera</taxon>
        <taxon>Glossata</taxon>
        <taxon>Ditrysia</taxon>
        <taxon>Papilionoidea</taxon>
        <taxon>Nymphalidae</taxon>
        <taxon>Nymphalinae</taxon>
        <taxon>Euphydryas</taxon>
    </lineage>
</organism>
<gene>
    <name evidence="2" type="ORF">EEDITHA_LOCUS1047</name>
</gene>
<accession>A0AAU9TCY5</accession>
<protein>
    <submittedName>
        <fullName evidence="2">Uncharacterized protein</fullName>
    </submittedName>
</protein>